<name>A0ABW3MIY3_9PSEU</name>
<dbReference type="EMBL" id="JBHTIS010002910">
    <property type="protein sequence ID" value="MFD1050535.1"/>
    <property type="molecule type" value="Genomic_DNA"/>
</dbReference>
<feature type="transmembrane region" description="Helical" evidence="1">
    <location>
        <begin position="65"/>
        <end position="85"/>
    </location>
</feature>
<evidence type="ECO:0000313" key="2">
    <source>
        <dbReference type="EMBL" id="MFD1050535.1"/>
    </source>
</evidence>
<reference evidence="3" key="1">
    <citation type="journal article" date="2019" name="Int. J. Syst. Evol. Microbiol.">
        <title>The Global Catalogue of Microorganisms (GCM) 10K type strain sequencing project: providing services to taxonomists for standard genome sequencing and annotation.</title>
        <authorList>
            <consortium name="The Broad Institute Genomics Platform"/>
            <consortium name="The Broad Institute Genome Sequencing Center for Infectious Disease"/>
            <person name="Wu L."/>
            <person name="Ma J."/>
        </authorList>
    </citation>
    <scope>NUCLEOTIDE SEQUENCE [LARGE SCALE GENOMIC DNA]</scope>
    <source>
        <strain evidence="3">JCM 31486</strain>
    </source>
</reference>
<keyword evidence="3" id="KW-1185">Reference proteome</keyword>
<comment type="caution">
    <text evidence="2">The sequence shown here is derived from an EMBL/GenBank/DDBJ whole genome shotgun (WGS) entry which is preliminary data.</text>
</comment>
<sequence>MWALRLDIAIYLACAVFAVLTAFKSEFYGYRIWGNFASAAYLFAFAHSVWLIVRRPMTGWFRSRWVPIAAVGVVGMIVPLGVLVFRRLTGVDWLITPWSWSAQPEVWVIERSARLLFA</sequence>
<feature type="transmembrane region" description="Helical" evidence="1">
    <location>
        <begin position="32"/>
        <end position="53"/>
    </location>
</feature>
<evidence type="ECO:0000313" key="3">
    <source>
        <dbReference type="Proteomes" id="UP001597045"/>
    </source>
</evidence>
<keyword evidence="1" id="KW-0812">Transmembrane</keyword>
<protein>
    <submittedName>
        <fullName evidence="2">Uncharacterized protein</fullName>
    </submittedName>
</protein>
<feature type="non-terminal residue" evidence="2">
    <location>
        <position position="118"/>
    </location>
</feature>
<gene>
    <name evidence="2" type="ORF">ACFQ1S_35925</name>
</gene>
<dbReference type="Proteomes" id="UP001597045">
    <property type="component" value="Unassembled WGS sequence"/>
</dbReference>
<accession>A0ABW3MIY3</accession>
<organism evidence="2 3">
    <name type="scientific">Kibdelosporangium lantanae</name>
    <dbReference type="NCBI Taxonomy" id="1497396"/>
    <lineage>
        <taxon>Bacteria</taxon>
        <taxon>Bacillati</taxon>
        <taxon>Actinomycetota</taxon>
        <taxon>Actinomycetes</taxon>
        <taxon>Pseudonocardiales</taxon>
        <taxon>Pseudonocardiaceae</taxon>
        <taxon>Kibdelosporangium</taxon>
    </lineage>
</organism>
<evidence type="ECO:0000256" key="1">
    <source>
        <dbReference type="SAM" id="Phobius"/>
    </source>
</evidence>
<keyword evidence="1" id="KW-1133">Transmembrane helix</keyword>
<keyword evidence="1" id="KW-0472">Membrane</keyword>
<proteinExistence type="predicted"/>